<dbReference type="PROSITE" id="PS00141">
    <property type="entry name" value="ASP_PROTEASE"/>
    <property type="match status" value="2"/>
</dbReference>
<dbReference type="AlphaFoldDB" id="A0A819U799"/>
<dbReference type="EMBL" id="CAJOAX010010096">
    <property type="protein sequence ID" value="CAF4068893.1"/>
    <property type="molecule type" value="Genomic_DNA"/>
</dbReference>
<dbReference type="Gene3D" id="2.40.70.10">
    <property type="entry name" value="Acid Proteases"/>
    <property type="match status" value="2"/>
</dbReference>
<name>A0A819U799_9BILA</name>
<dbReference type="PRINTS" id="PR00792">
    <property type="entry name" value="PEPSIN"/>
</dbReference>
<evidence type="ECO:0000256" key="7">
    <source>
        <dbReference type="RuleBase" id="RU000454"/>
    </source>
</evidence>
<keyword evidence="4 7" id="KW-0378">Hydrolase</keyword>
<keyword evidence="3 7" id="KW-0064">Aspartyl protease</keyword>
<sequence length="328" mass="34834">MLIMISFHHAVASSNLFRIPIDRVRPHSSTTTNCTASVTNSTIKTCDVSSRTFGKISVAQSSVLESLVNEADAYFIGIILIGTPGQTFLIDFDTGSSDLWIPSSSCTSDCAGFNKYSSAKSTTYIFNGKPFSITYGDDSSVQGFLSIDTVTISGIAVKTQTFAQCTSLNGMNGNVNDGILGLAYPSLTRDGEKPVFYNMWSQGLISEAIFSFYLNADPNAISGGELIFGGVDSSKYTGSVTYIPVVLEGYWEFQMTSVTVGSTIVSGSAYAIADTGTTLIIGPVTEVTALNRALGGTLDSASGLSVAQRVHCHHFPMLSSPLVAQYLH</sequence>
<evidence type="ECO:0000256" key="2">
    <source>
        <dbReference type="ARBA" id="ARBA00022670"/>
    </source>
</evidence>
<keyword evidence="2 7" id="KW-0645">Protease</keyword>
<reference evidence="10" key="1">
    <citation type="submission" date="2021-02" db="EMBL/GenBank/DDBJ databases">
        <authorList>
            <person name="Nowell W R."/>
        </authorList>
    </citation>
    <scope>NUCLEOTIDE SEQUENCE</scope>
</reference>
<dbReference type="PANTHER" id="PTHR47966:SF51">
    <property type="entry name" value="BETA-SITE APP-CLEAVING ENZYME, ISOFORM A-RELATED"/>
    <property type="match status" value="1"/>
</dbReference>
<dbReference type="InterPro" id="IPR001461">
    <property type="entry name" value="Aspartic_peptidase_A1"/>
</dbReference>
<dbReference type="SUPFAM" id="SSF50630">
    <property type="entry name" value="Acid proteases"/>
    <property type="match status" value="1"/>
</dbReference>
<proteinExistence type="inferred from homology"/>
<evidence type="ECO:0000313" key="10">
    <source>
        <dbReference type="EMBL" id="CAF4090253.1"/>
    </source>
</evidence>
<dbReference type="EMBL" id="CAJOBE010009669">
    <property type="protein sequence ID" value="CAF4090253.1"/>
    <property type="molecule type" value="Genomic_DNA"/>
</dbReference>
<dbReference type="FunFam" id="2.40.70.10:FF:000115">
    <property type="entry name" value="Lysosomal aspartic protease"/>
    <property type="match status" value="1"/>
</dbReference>
<feature type="active site" evidence="5">
    <location>
        <position position="93"/>
    </location>
</feature>
<dbReference type="GO" id="GO:0004190">
    <property type="term" value="F:aspartic-type endopeptidase activity"/>
    <property type="evidence" value="ECO:0007669"/>
    <property type="project" value="UniProtKB-KW"/>
</dbReference>
<evidence type="ECO:0000256" key="5">
    <source>
        <dbReference type="PIRSR" id="PIRSR601461-1"/>
    </source>
</evidence>
<gene>
    <name evidence="10" type="ORF">FNK824_LOCUS30852</name>
    <name evidence="9" type="ORF">OTI717_LOCUS32553</name>
</gene>
<dbReference type="GO" id="GO:0006508">
    <property type="term" value="P:proteolysis"/>
    <property type="evidence" value="ECO:0007669"/>
    <property type="project" value="UniProtKB-KW"/>
</dbReference>
<dbReference type="PANTHER" id="PTHR47966">
    <property type="entry name" value="BETA-SITE APP-CLEAVING ENZYME, ISOFORM A-RELATED"/>
    <property type="match status" value="1"/>
</dbReference>
<evidence type="ECO:0000313" key="11">
    <source>
        <dbReference type="Proteomes" id="UP000663874"/>
    </source>
</evidence>
<feature type="disulfide bond" evidence="6">
    <location>
        <begin position="106"/>
        <end position="110"/>
    </location>
</feature>
<dbReference type="Proteomes" id="UP000663823">
    <property type="component" value="Unassembled WGS sequence"/>
</dbReference>
<feature type="active site" evidence="5">
    <location>
        <position position="274"/>
    </location>
</feature>
<dbReference type="InterPro" id="IPR001969">
    <property type="entry name" value="Aspartic_peptidase_AS"/>
</dbReference>
<dbReference type="Proteomes" id="UP000663874">
    <property type="component" value="Unassembled WGS sequence"/>
</dbReference>
<dbReference type="InterPro" id="IPR021109">
    <property type="entry name" value="Peptidase_aspartic_dom_sf"/>
</dbReference>
<evidence type="ECO:0000313" key="9">
    <source>
        <dbReference type="EMBL" id="CAF4068893.1"/>
    </source>
</evidence>
<feature type="domain" description="Peptidase A1" evidence="8">
    <location>
        <begin position="75"/>
        <end position="328"/>
    </location>
</feature>
<organism evidence="10 11">
    <name type="scientific">Rotaria sordida</name>
    <dbReference type="NCBI Taxonomy" id="392033"/>
    <lineage>
        <taxon>Eukaryota</taxon>
        <taxon>Metazoa</taxon>
        <taxon>Spiralia</taxon>
        <taxon>Gnathifera</taxon>
        <taxon>Rotifera</taxon>
        <taxon>Eurotatoria</taxon>
        <taxon>Bdelloidea</taxon>
        <taxon>Philodinida</taxon>
        <taxon>Philodinidae</taxon>
        <taxon>Rotaria</taxon>
    </lineage>
</organism>
<protein>
    <recommendedName>
        <fullName evidence="8">Peptidase A1 domain-containing protein</fullName>
    </recommendedName>
</protein>
<evidence type="ECO:0000256" key="1">
    <source>
        <dbReference type="ARBA" id="ARBA00007447"/>
    </source>
</evidence>
<evidence type="ECO:0000256" key="4">
    <source>
        <dbReference type="ARBA" id="ARBA00022801"/>
    </source>
</evidence>
<accession>A0A819U799</accession>
<dbReference type="GO" id="GO:0005764">
    <property type="term" value="C:lysosome"/>
    <property type="evidence" value="ECO:0007669"/>
    <property type="project" value="TreeGrafter"/>
</dbReference>
<dbReference type="InterPro" id="IPR033121">
    <property type="entry name" value="PEPTIDASE_A1"/>
</dbReference>
<evidence type="ECO:0000256" key="3">
    <source>
        <dbReference type="ARBA" id="ARBA00022750"/>
    </source>
</evidence>
<evidence type="ECO:0000256" key="6">
    <source>
        <dbReference type="PIRSR" id="PIRSR601461-2"/>
    </source>
</evidence>
<comment type="similarity">
    <text evidence="1 7">Belongs to the peptidase A1 family.</text>
</comment>
<keyword evidence="6" id="KW-1015">Disulfide bond</keyword>
<dbReference type="PROSITE" id="PS51767">
    <property type="entry name" value="PEPTIDASE_A1"/>
    <property type="match status" value="1"/>
</dbReference>
<comment type="caution">
    <text evidence="10">The sequence shown here is derived from an EMBL/GenBank/DDBJ whole genome shotgun (WGS) entry which is preliminary data.</text>
</comment>
<dbReference type="Pfam" id="PF00026">
    <property type="entry name" value="Asp"/>
    <property type="match status" value="1"/>
</dbReference>
<evidence type="ECO:0000259" key="8">
    <source>
        <dbReference type="PROSITE" id="PS51767"/>
    </source>
</evidence>